<feature type="domain" description="UBC core" evidence="14">
    <location>
        <begin position="4"/>
        <end position="164"/>
    </location>
</feature>
<dbReference type="Pfam" id="PF00179">
    <property type="entry name" value="UQ_con"/>
    <property type="match status" value="1"/>
</dbReference>
<keyword evidence="5 13" id="KW-0833">Ubl conjugation pathway</keyword>
<evidence type="ECO:0000256" key="6">
    <source>
        <dbReference type="ARBA" id="ARBA00022840"/>
    </source>
</evidence>
<evidence type="ECO:0000256" key="10">
    <source>
        <dbReference type="ARBA" id="ARBA00076340"/>
    </source>
</evidence>
<evidence type="ECO:0000256" key="3">
    <source>
        <dbReference type="ARBA" id="ARBA00022679"/>
    </source>
</evidence>
<dbReference type="OMA" id="APDGMFT"/>
<dbReference type="FunFam" id="3.10.110.10:FF:000008">
    <property type="entry name" value="Ubiquitin-conjugating enzyme E2 G2"/>
    <property type="match status" value="1"/>
</dbReference>
<comment type="function">
    <text evidence="7">Accepts ubiquitin from the E1 complex and catalyzes its covalent attachment to other proteins. In vitro catalyzes 'Lys-48'-linked polyubiquitination. Involved in endoplasmic reticulum-associated degradation (ERAD). Required for sterol-induced ubiquitination of 3-hydroxy-3-methylglutaryl coenzyme A reductase and its subsequent proteasomal degradation.</text>
</comment>
<dbReference type="InterPro" id="IPR016135">
    <property type="entry name" value="UBQ-conjugating_enzyme/RWD"/>
</dbReference>
<keyword evidence="15" id="KW-0012">Acyltransferase</keyword>
<comment type="catalytic activity">
    <reaction evidence="1">
        <text>S-ubiquitinyl-[E1 ubiquitin-activating enzyme]-L-cysteine + [E2 ubiquitin-conjugating enzyme]-L-cysteine = [E1 ubiquitin-activating enzyme]-L-cysteine + S-ubiquitinyl-[E2 ubiquitin-conjugating enzyme]-L-cysteine.</text>
        <dbReference type="EC" id="2.3.2.23"/>
    </reaction>
</comment>
<accession>A0A7R8H8N8</accession>
<name>A0A7R8H8N8_LEPSM</name>
<evidence type="ECO:0000256" key="5">
    <source>
        <dbReference type="ARBA" id="ARBA00022786"/>
    </source>
</evidence>
<evidence type="ECO:0000313" key="16">
    <source>
        <dbReference type="Proteomes" id="UP000675881"/>
    </source>
</evidence>
<dbReference type="AlphaFoldDB" id="A0A7R8H8N8"/>
<dbReference type="InterPro" id="IPR023313">
    <property type="entry name" value="UBQ-conjugating_AS"/>
</dbReference>
<keyword evidence="6 13" id="KW-0067">ATP-binding</keyword>
<reference evidence="15" key="1">
    <citation type="submission" date="2021-02" db="EMBL/GenBank/DDBJ databases">
        <authorList>
            <person name="Bekaert M."/>
        </authorList>
    </citation>
    <scope>NUCLEOTIDE SEQUENCE</scope>
    <source>
        <strain evidence="15">IoA-00</strain>
    </source>
</reference>
<proteinExistence type="inferred from homology"/>
<evidence type="ECO:0000256" key="12">
    <source>
        <dbReference type="ARBA" id="ARBA00079959"/>
    </source>
</evidence>
<dbReference type="SUPFAM" id="SSF54495">
    <property type="entry name" value="UBC-like"/>
    <property type="match status" value="1"/>
</dbReference>
<dbReference type="EMBL" id="HG994584">
    <property type="protein sequence ID" value="CAF2934293.1"/>
    <property type="molecule type" value="Genomic_DNA"/>
</dbReference>
<dbReference type="GO" id="GO:0036503">
    <property type="term" value="P:ERAD pathway"/>
    <property type="evidence" value="ECO:0007669"/>
    <property type="project" value="UniProtKB-ARBA"/>
</dbReference>
<comment type="similarity">
    <text evidence="13">Belongs to the ubiquitin-conjugating enzyme family.</text>
</comment>
<dbReference type="OrthoDB" id="19692at2759"/>
<dbReference type="PROSITE" id="PS50127">
    <property type="entry name" value="UBC_2"/>
    <property type="match status" value="1"/>
</dbReference>
<sequence>MSGTALRRLIAEFKQLWDNPPEGILAGPMSEDNYLEWEACITGPEDTPFADGVFVARLSFPKDYPLNPPKMKFITPIFHPNIYSDGRVCISILHSPGDDPLGYETSAERWSPVQSVEKVLLSVMSLLAEPNDESAADVNAAMMWRGDRESFREIARKHVRSSLNLPIT</sequence>
<organism evidence="15 16">
    <name type="scientific">Lepeophtheirus salmonis</name>
    <name type="common">Salmon louse</name>
    <name type="synonym">Caligus salmonis</name>
    <dbReference type="NCBI Taxonomy" id="72036"/>
    <lineage>
        <taxon>Eukaryota</taxon>
        <taxon>Metazoa</taxon>
        <taxon>Ecdysozoa</taxon>
        <taxon>Arthropoda</taxon>
        <taxon>Crustacea</taxon>
        <taxon>Multicrustacea</taxon>
        <taxon>Hexanauplia</taxon>
        <taxon>Copepoda</taxon>
        <taxon>Siphonostomatoida</taxon>
        <taxon>Caligidae</taxon>
        <taxon>Lepeophtheirus</taxon>
    </lineage>
</organism>
<dbReference type="EC" id="2.3.2.23" evidence="2"/>
<comment type="subunit">
    <text evidence="8">Interacts with AUP1 (via C-terminus); the interaction recruits UBE2G2 to lipid droplets. Interacts with ubiquitin ligases AMFR/gp78 and RNF139/TRC8; recruitment to lipid droplets by AUP1 facilitates interaction of UBE2G2 with AMFR and RNF139, leading to sterol-induced ubiquitination of 3-hydroxy-3-methylglutaryl coenzyme A reductase and its subsequent proteasomal degradation.</text>
</comment>
<gene>
    <name evidence="15" type="ORF">LSAA_10295</name>
</gene>
<evidence type="ECO:0000256" key="9">
    <source>
        <dbReference type="ARBA" id="ARBA00073285"/>
    </source>
</evidence>
<evidence type="ECO:0000259" key="14">
    <source>
        <dbReference type="PROSITE" id="PS50127"/>
    </source>
</evidence>
<keyword evidence="16" id="KW-1185">Reference proteome</keyword>
<evidence type="ECO:0000256" key="1">
    <source>
        <dbReference type="ARBA" id="ARBA00000485"/>
    </source>
</evidence>
<protein>
    <recommendedName>
        <fullName evidence="9">Ubiquitin-conjugating enzyme E2 G2</fullName>
        <ecNumber evidence="2">2.3.2.23</ecNumber>
    </recommendedName>
    <alternativeName>
        <fullName evidence="12">E2 ubiquitin-conjugating enzyme G2</fullName>
    </alternativeName>
    <alternativeName>
        <fullName evidence="10">Ubiquitin carrier protein G2</fullName>
    </alternativeName>
    <alternativeName>
        <fullName evidence="11">Ubiquitin-protein ligase G2</fullName>
    </alternativeName>
</protein>
<evidence type="ECO:0000256" key="2">
    <source>
        <dbReference type="ARBA" id="ARBA00012486"/>
    </source>
</evidence>
<evidence type="ECO:0000256" key="13">
    <source>
        <dbReference type="RuleBase" id="RU362109"/>
    </source>
</evidence>
<dbReference type="Proteomes" id="UP000675881">
    <property type="component" value="Chromosome 5"/>
</dbReference>
<evidence type="ECO:0000256" key="8">
    <source>
        <dbReference type="ARBA" id="ARBA00063420"/>
    </source>
</evidence>
<dbReference type="PROSITE" id="PS00183">
    <property type="entry name" value="UBC_1"/>
    <property type="match status" value="1"/>
</dbReference>
<dbReference type="CDD" id="cd23796">
    <property type="entry name" value="UBCc_UBE2G2"/>
    <property type="match status" value="1"/>
</dbReference>
<keyword evidence="3 15" id="KW-0808">Transferase</keyword>
<dbReference type="Gene3D" id="3.10.110.10">
    <property type="entry name" value="Ubiquitin Conjugating Enzyme"/>
    <property type="match status" value="1"/>
</dbReference>
<dbReference type="GO" id="GO:0005524">
    <property type="term" value="F:ATP binding"/>
    <property type="evidence" value="ECO:0007669"/>
    <property type="project" value="UniProtKB-UniRule"/>
</dbReference>
<dbReference type="SMART" id="SM00212">
    <property type="entry name" value="UBCc"/>
    <property type="match status" value="1"/>
</dbReference>
<evidence type="ECO:0000256" key="7">
    <source>
        <dbReference type="ARBA" id="ARBA00055690"/>
    </source>
</evidence>
<evidence type="ECO:0000313" key="15">
    <source>
        <dbReference type="EMBL" id="CAF2934293.1"/>
    </source>
</evidence>
<evidence type="ECO:0000256" key="11">
    <source>
        <dbReference type="ARBA" id="ARBA00079258"/>
    </source>
</evidence>
<keyword evidence="4 13" id="KW-0547">Nucleotide-binding</keyword>
<dbReference type="PANTHER" id="PTHR24067">
    <property type="entry name" value="UBIQUITIN-CONJUGATING ENZYME E2"/>
    <property type="match status" value="1"/>
</dbReference>
<dbReference type="InterPro" id="IPR050113">
    <property type="entry name" value="Ub_conjugating_enzyme"/>
</dbReference>
<evidence type="ECO:0000256" key="4">
    <source>
        <dbReference type="ARBA" id="ARBA00022741"/>
    </source>
</evidence>
<dbReference type="InterPro" id="IPR000608">
    <property type="entry name" value="UBC"/>
</dbReference>
<dbReference type="GO" id="GO:0061631">
    <property type="term" value="F:ubiquitin conjugating enzyme activity"/>
    <property type="evidence" value="ECO:0007669"/>
    <property type="project" value="UniProtKB-EC"/>
</dbReference>